<dbReference type="PANTHER" id="PTHR43046:SF2">
    <property type="entry name" value="8-OXO-DGTP DIPHOSPHATASE-RELATED"/>
    <property type="match status" value="1"/>
</dbReference>
<dbReference type="InterPro" id="IPR020476">
    <property type="entry name" value="Nudix_hydrolase"/>
</dbReference>
<dbReference type="PANTHER" id="PTHR43046">
    <property type="entry name" value="GDP-MANNOSE MANNOSYL HYDROLASE"/>
    <property type="match status" value="1"/>
</dbReference>
<dbReference type="SUPFAM" id="SSF55811">
    <property type="entry name" value="Nudix"/>
    <property type="match status" value="1"/>
</dbReference>
<dbReference type="AlphaFoldDB" id="A0A4V2YS82"/>
<dbReference type="Gene3D" id="3.90.79.10">
    <property type="entry name" value="Nucleoside Triphosphate Pyrophosphohydrolase"/>
    <property type="match status" value="1"/>
</dbReference>
<dbReference type="PROSITE" id="PS00893">
    <property type="entry name" value="NUDIX_BOX"/>
    <property type="match status" value="1"/>
</dbReference>
<evidence type="ECO:0000256" key="2">
    <source>
        <dbReference type="ARBA" id="ARBA00005582"/>
    </source>
</evidence>
<dbReference type="PRINTS" id="PR00502">
    <property type="entry name" value="NUDIXFAMILY"/>
</dbReference>
<feature type="compositionally biased region" description="Basic and acidic residues" evidence="5">
    <location>
        <begin position="14"/>
        <end position="27"/>
    </location>
</feature>
<dbReference type="InterPro" id="IPR015797">
    <property type="entry name" value="NUDIX_hydrolase-like_dom_sf"/>
</dbReference>
<evidence type="ECO:0000256" key="1">
    <source>
        <dbReference type="ARBA" id="ARBA00001946"/>
    </source>
</evidence>
<sequence length="281" mass="30717">MPDAHRCRQKPPRHRTDGKAHDDDRPRRGGASPPWRPGRPGVGRGDPPVDARARVPAGLRGPGGRDVRRQWTRRSVPCLHGRLGVVHRSAVRRDRRVRRRARRARVGGRSGRRPYRPLPARLALVAPPGAVERRRRRGRRHRVLVGAAVSTQRPHFVVAAVCFLDEASRVLTVRKRDTDAFMLPGGKLEPGEDASAAALREVDEEIGVALRPADLTELGVWTAPAANEPGAVVTATVYTAALPAAPVAAREIAELRWLHPAGGAVVAPLLRDHVFPALLRT</sequence>
<evidence type="ECO:0000256" key="4">
    <source>
        <dbReference type="RuleBase" id="RU003476"/>
    </source>
</evidence>
<dbReference type="Proteomes" id="UP000295217">
    <property type="component" value="Unassembled WGS sequence"/>
</dbReference>
<dbReference type="InterPro" id="IPR020084">
    <property type="entry name" value="NUDIX_hydrolase_CS"/>
</dbReference>
<name>A0A4V2YS82_9ACTN</name>
<proteinExistence type="inferred from homology"/>
<evidence type="ECO:0000256" key="5">
    <source>
        <dbReference type="SAM" id="MobiDB-lite"/>
    </source>
</evidence>
<evidence type="ECO:0000313" key="8">
    <source>
        <dbReference type="Proteomes" id="UP000295217"/>
    </source>
</evidence>
<feature type="region of interest" description="Disordered" evidence="5">
    <location>
        <begin position="90"/>
        <end position="115"/>
    </location>
</feature>
<comment type="cofactor">
    <cofactor evidence="1">
        <name>Mg(2+)</name>
        <dbReference type="ChEBI" id="CHEBI:18420"/>
    </cofactor>
</comment>
<keyword evidence="8" id="KW-1185">Reference proteome</keyword>
<evidence type="ECO:0000313" key="7">
    <source>
        <dbReference type="EMBL" id="TDD68097.1"/>
    </source>
</evidence>
<accession>A0A4V2YS82</accession>
<evidence type="ECO:0000259" key="6">
    <source>
        <dbReference type="PROSITE" id="PS51462"/>
    </source>
</evidence>
<dbReference type="CDD" id="cd04690">
    <property type="entry name" value="NUDIX_Hydrolase"/>
    <property type="match status" value="1"/>
</dbReference>
<dbReference type="InterPro" id="IPR000086">
    <property type="entry name" value="NUDIX_hydrolase_dom"/>
</dbReference>
<dbReference type="Pfam" id="PF00293">
    <property type="entry name" value="NUDIX"/>
    <property type="match status" value="1"/>
</dbReference>
<organism evidence="7 8">
    <name type="scientific">Jiangella aurantiaca</name>
    <dbReference type="NCBI Taxonomy" id="2530373"/>
    <lineage>
        <taxon>Bacteria</taxon>
        <taxon>Bacillati</taxon>
        <taxon>Actinomycetota</taxon>
        <taxon>Actinomycetes</taxon>
        <taxon>Jiangellales</taxon>
        <taxon>Jiangellaceae</taxon>
        <taxon>Jiangella</taxon>
    </lineage>
</organism>
<dbReference type="GO" id="GO:0016787">
    <property type="term" value="F:hydrolase activity"/>
    <property type="evidence" value="ECO:0007669"/>
    <property type="project" value="UniProtKB-KW"/>
</dbReference>
<dbReference type="OrthoDB" id="67499at2"/>
<keyword evidence="3 4" id="KW-0378">Hydrolase</keyword>
<protein>
    <submittedName>
        <fullName evidence="7">NUDIX domain-containing protein</fullName>
    </submittedName>
</protein>
<feature type="domain" description="Nudix hydrolase" evidence="6">
    <location>
        <begin position="153"/>
        <end position="281"/>
    </location>
</feature>
<dbReference type="EMBL" id="SMLB01000023">
    <property type="protein sequence ID" value="TDD68097.1"/>
    <property type="molecule type" value="Genomic_DNA"/>
</dbReference>
<comment type="caution">
    <text evidence="7">The sequence shown here is derived from an EMBL/GenBank/DDBJ whole genome shotgun (WGS) entry which is preliminary data.</text>
</comment>
<reference evidence="7 8" key="1">
    <citation type="submission" date="2019-02" db="EMBL/GenBank/DDBJ databases">
        <title>Draft genome sequences of novel Actinobacteria.</title>
        <authorList>
            <person name="Sahin N."/>
            <person name="Ay H."/>
            <person name="Saygin H."/>
        </authorList>
    </citation>
    <scope>NUCLEOTIDE SEQUENCE [LARGE SCALE GENOMIC DNA]</scope>
    <source>
        <strain evidence="7 8">8K307</strain>
    </source>
</reference>
<dbReference type="PROSITE" id="PS51462">
    <property type="entry name" value="NUDIX"/>
    <property type="match status" value="1"/>
</dbReference>
<evidence type="ECO:0000256" key="3">
    <source>
        <dbReference type="ARBA" id="ARBA00022801"/>
    </source>
</evidence>
<feature type="region of interest" description="Disordered" evidence="5">
    <location>
        <begin position="1"/>
        <end position="69"/>
    </location>
</feature>
<comment type="similarity">
    <text evidence="2 4">Belongs to the Nudix hydrolase family.</text>
</comment>
<gene>
    <name evidence="7" type="ORF">E1262_16985</name>
</gene>